<feature type="region of interest" description="Disordered" evidence="5">
    <location>
        <begin position="421"/>
        <end position="1301"/>
    </location>
</feature>
<dbReference type="GeneTree" id="ENSGT00940000155813"/>
<dbReference type="GO" id="GO:0060213">
    <property type="term" value="P:positive regulation of nuclear-transcribed mRNA poly(A) tail shortening"/>
    <property type="evidence" value="ECO:0007669"/>
    <property type="project" value="TreeGrafter"/>
</dbReference>
<proteinExistence type="inferred from homology"/>
<dbReference type="Proteomes" id="UP000265080">
    <property type="component" value="Chromosome 14"/>
</dbReference>
<feature type="compositionally biased region" description="Polar residues" evidence="5">
    <location>
        <begin position="1954"/>
        <end position="1978"/>
    </location>
</feature>
<dbReference type="Pfam" id="PF16608">
    <property type="entry name" value="TNRC6-PABC_bdg"/>
    <property type="match status" value="1"/>
</dbReference>
<feature type="compositionally biased region" description="Gly residues" evidence="5">
    <location>
        <begin position="1935"/>
        <end position="1947"/>
    </location>
</feature>
<feature type="compositionally biased region" description="Low complexity" evidence="5">
    <location>
        <begin position="1214"/>
        <end position="1226"/>
    </location>
</feature>
<feature type="compositionally biased region" description="Polar residues" evidence="5">
    <location>
        <begin position="926"/>
        <end position="935"/>
    </location>
</feature>
<dbReference type="GO" id="GO:0006417">
    <property type="term" value="P:regulation of translation"/>
    <property type="evidence" value="ECO:0007669"/>
    <property type="project" value="UniProtKB-KW"/>
</dbReference>
<feature type="compositionally biased region" description="Low complexity" evidence="5">
    <location>
        <begin position="984"/>
        <end position="995"/>
    </location>
</feature>
<keyword evidence="8" id="KW-1185">Reference proteome</keyword>
<feature type="compositionally biased region" description="Basic and acidic residues" evidence="5">
    <location>
        <begin position="103"/>
        <end position="119"/>
    </location>
</feature>
<keyword evidence="4" id="KW-0943">RNA-mediated gene silencing</keyword>
<dbReference type="PANTHER" id="PTHR13020">
    <property type="entry name" value="TRINUCLEOTIDE REPEAT-CONTAINING GENE 6"/>
    <property type="match status" value="1"/>
</dbReference>
<reference evidence="7" key="2">
    <citation type="submission" date="2025-08" db="UniProtKB">
        <authorList>
            <consortium name="Ensembl"/>
        </authorList>
    </citation>
    <scope>IDENTIFICATION</scope>
</reference>
<evidence type="ECO:0000313" key="7">
    <source>
        <dbReference type="Ensembl" id="ENSAPEP00000017885.1"/>
    </source>
</evidence>
<name>A0A3P8SZV7_AMPPE</name>
<reference evidence="7 8" key="1">
    <citation type="submission" date="2018-03" db="EMBL/GenBank/DDBJ databases">
        <title>Finding Nemo's genes: A chromosome-scale reference assembly of the genome of the orange clownfish Amphiprion percula.</title>
        <authorList>
            <person name="Lehmann R."/>
        </authorList>
    </citation>
    <scope>NUCLEOTIDE SEQUENCE</scope>
</reference>
<feature type="compositionally biased region" description="Gly residues" evidence="5">
    <location>
        <begin position="1480"/>
        <end position="1491"/>
    </location>
</feature>
<dbReference type="FunFam" id="3.30.70.330:FF:000011">
    <property type="entry name" value="trinucleotide repeat-containing gene 6A protein-like"/>
    <property type="match status" value="1"/>
</dbReference>
<feature type="compositionally biased region" description="Low complexity" evidence="5">
    <location>
        <begin position="86"/>
        <end position="100"/>
    </location>
</feature>
<feature type="compositionally biased region" description="Polar residues" evidence="5">
    <location>
        <begin position="678"/>
        <end position="687"/>
    </location>
</feature>
<feature type="compositionally biased region" description="Low complexity" evidence="5">
    <location>
        <begin position="175"/>
        <end position="227"/>
    </location>
</feature>
<sequence length="2053" mass="206865">MEDKKKKKEDKKKRETSQKVPEQKIKVPESAKPSSSQPLATPGSVSPSPGPVAPSSPSPGAVGVSAQVPPGGGNNAKQRTAVANGQPSSSVSGSQTSQQQRYMSREVPPRFRCQQDHKVLLKRGQPPLSSMLLGGGGGEGGAGGVGGGSGWAGAPPLPSQGADSPNANTAGGTDSNLGSSSPSPPNSSSSSLCVAALSSSSTTTTSTYANSTWGAGSGSQSSSQGCGKVIVDGTDLEDWPSIIGGAKLSSDGAGGVGVQEQDCPGNNNSNSSASWSERNIQQGGGVGNMDNPSPPRSSPLSSSSSLNECVQSSGGVWVSSTSSQVEAGLGSAAFYNSKVSHLLPGPQESPVGGSSVTGANFNPNVNPSAWPALVQTGTSTSASNSLPLHSSITSASSFSASTTLITTHSLSSVNQSGLYQQHTETAVGARSGEQQQHLGNPGPESCSGGGAREAGPNQEGDSEGDCSGVASEGEGGGHLSGSSSSSSAASSSWRSMPPVSTDLSAGASEADGWGSGGTGAQGQEGNVWGFGSQGDKAGWSRGNGGGSTTPVVSQGAWEGSSSEAEWGGTTEGVSSSHLAIGSGRGGDGSSISSSAGSVGIGGSSLEESASPKFATVTKAWDNQKGMESGDGAVGEWGGGGQGGGTGGGGPSSSSGGGSIAGSGGGGSGSEHKQERSSSARLRSNQTADAEVALLSMLNRSDLDPRVLSNTGWGQTQIRQNVAWDLETAKGVGNRNDRNSSSSSAFSSATMNTTTSRSPGYPSNTGSVTNDTSTGRHTTSLNSGPATVRDGWDGGATQSTCGPHMPSSSIRKPGSPEEEDGNLSKAAGGWGDLPPESQGKAWGTEEQQWGGRRGGGGRGGGNWRDFGEQGSGWVDSPEDKDTGGWKGTGRGETGGWGGQCGRGGGDWGQRDSTPGGGWGDGKSRGGSNSDEGSSWGNLDEGGSQRGGWGGGDVGGGKSHQDWGSAKTHTAAAQIPNSQVAPIKAPNQQQHQSQGQQPPGGPMQGGWNSRSNVGGGGPPSKNQNQSSGWTSGPIPQISGGGGDSLEPSGWEEPSPQSISRKMDIDDGTSAWGDPTRYNSKNVNLWDKNSATPGQSHGQQAPPPSMQQQAPRRQQSMQHSSNTNPGSSAVGPGMWGGGTQTVDNGTAAWGQTSEATGWGDPDEPGKGSGWGNPSPNAGKPGTKSIESWGGKGDGSIAASRHPSWDEEDDGGGGVWNSTGSQGSSSSFNSGGWGQTHGGKRGNIKSGGDSWMNPVSRQFSNMGLLGDDPVVDKKMEGDKRGITDYNGEMRRGGRGGGGYRMPSSKDMGPVDMGPYGEKMGGHGVFVGSGGGMPQPRGMHQPGMHPMNPSQGLRAQVPHQFLSAQVPGPMLKQMPSPGGSVGGVVGGVGGVGGVGSVGGVGGVGGGVFPHQISPQQLAMLSNIYPHMQQFHLACQLLLQQQQQQQQLLQNQRKFPQPQPLRQQPDPQQLARIMAILQQQRQHQQGGVGGAAPGGGSSKLSPSHLGGGLSKQAMVEPLPHPGIGGPLSDLHAKTQGMYSGLTPGGNLSGLELSPMMGGMKDMGGQQSRFKWMMEGHSPAPSPPDTTLHKNGPLPSGIKVRGGSPYSQYEMLGSDGLGIPPQGSADNWHRTPGSKMGNKPATSSWPPEFQPGVPWKGIQSSGDPESDPYMTPGSVLGSPGSPSLNDSDHQLLRDNIGPNPSLNTSLPSPGAWPYSASDSSLSNAHSTGKYSEYKPSWPPEPIGQNKLWKTNRNSSQLPRPPPGLTNQKQASPSPWGTGGPRLARSWGGGGMNQESRFGPGSAWSDCVASRGSCWLLLSNLTPQIDGSTLRTICMQHGPLLTFHLGLTQGSALIRYSSRQEAAKAQGALHMCVLGNTTILAEFVSEEEVARYFAHSQAGGAEGASSGGAAAAGGTQGSSGTGTTVASSGGSSPGSERAAVGAASGGNGNGGGGESGAAVLTSVRSSASGWQSLDGTGSSSETSSAQGPGLGIFSQWSTNGAGEGGGVGGVESGRSGLWGGMTAGYPSSSLWGAPQMEERHQMDSPAGLLPGDLLGGGADSI</sequence>
<evidence type="ECO:0000313" key="8">
    <source>
        <dbReference type="Proteomes" id="UP000265080"/>
    </source>
</evidence>
<feature type="compositionally biased region" description="Low complexity" evidence="5">
    <location>
        <begin position="1691"/>
        <end position="1719"/>
    </location>
</feature>
<dbReference type="GO" id="GO:0003723">
    <property type="term" value="F:RNA binding"/>
    <property type="evidence" value="ECO:0007669"/>
    <property type="project" value="UniProtKB-KW"/>
</dbReference>
<dbReference type="GO" id="GO:0005654">
    <property type="term" value="C:nucleoplasm"/>
    <property type="evidence" value="ECO:0007669"/>
    <property type="project" value="TreeGrafter"/>
</dbReference>
<feature type="compositionally biased region" description="Gly residues" evidence="5">
    <location>
        <begin position="1895"/>
        <end position="1912"/>
    </location>
</feature>
<dbReference type="PANTHER" id="PTHR13020:SF32">
    <property type="entry name" value="TRINUCLEOTIDE REPEAT-CONTAINING GENE 6B PROTEIN"/>
    <property type="match status" value="1"/>
</dbReference>
<feature type="compositionally biased region" description="Gly residues" evidence="5">
    <location>
        <begin position="513"/>
        <end position="522"/>
    </location>
</feature>
<feature type="compositionally biased region" description="Low complexity" evidence="5">
    <location>
        <begin position="298"/>
        <end position="308"/>
    </location>
</feature>
<feature type="compositionally biased region" description="Low complexity" evidence="5">
    <location>
        <begin position="266"/>
        <end position="279"/>
    </location>
</feature>
<feature type="compositionally biased region" description="Polar residues" evidence="5">
    <location>
        <begin position="1757"/>
        <end position="1767"/>
    </location>
</feature>
<feature type="region of interest" description="Disordered" evidence="5">
    <location>
        <begin position="1"/>
        <end position="308"/>
    </location>
</feature>
<evidence type="ECO:0000256" key="5">
    <source>
        <dbReference type="SAM" id="MobiDB-lite"/>
    </source>
</evidence>
<dbReference type="SUPFAM" id="SSF54928">
    <property type="entry name" value="RNA-binding domain, RBD"/>
    <property type="match status" value="1"/>
</dbReference>
<evidence type="ECO:0000256" key="3">
    <source>
        <dbReference type="ARBA" id="ARBA00022884"/>
    </source>
</evidence>
<feature type="region of interest" description="Disordered" evidence="5">
    <location>
        <begin position="2032"/>
        <end position="2053"/>
    </location>
</feature>
<feature type="compositionally biased region" description="Gly residues" evidence="5">
    <location>
        <begin position="883"/>
        <end position="906"/>
    </location>
</feature>
<feature type="compositionally biased region" description="Basic and acidic residues" evidence="5">
    <location>
        <begin position="1266"/>
        <end position="1287"/>
    </location>
</feature>
<dbReference type="STRING" id="161767.ENSAPEP00000017885"/>
<feature type="compositionally biased region" description="Gly residues" evidence="5">
    <location>
        <begin position="942"/>
        <end position="956"/>
    </location>
</feature>
<protein>
    <submittedName>
        <fullName evidence="7">Trinucleotide repeat containing adaptor 6Bb.1</fullName>
    </submittedName>
</protein>
<feature type="compositionally biased region" description="Polar residues" evidence="5">
    <location>
        <begin position="352"/>
        <end position="367"/>
    </location>
</feature>
<dbReference type="Ensembl" id="ENSAPET00000018386.1">
    <property type="protein sequence ID" value="ENSAPEP00000017885.1"/>
    <property type="gene ID" value="ENSAPEG00000012793.1"/>
</dbReference>
<evidence type="ECO:0000256" key="2">
    <source>
        <dbReference type="ARBA" id="ARBA00022845"/>
    </source>
</evidence>
<feature type="compositionally biased region" description="Low complexity" evidence="5">
    <location>
        <begin position="738"/>
        <end position="755"/>
    </location>
</feature>
<feature type="compositionally biased region" description="Polar residues" evidence="5">
    <location>
        <begin position="1018"/>
        <end position="1028"/>
    </location>
</feature>
<feature type="compositionally biased region" description="Gly residues" evidence="5">
    <location>
        <begin position="850"/>
        <end position="861"/>
    </location>
</feature>
<dbReference type="InterPro" id="IPR012677">
    <property type="entry name" value="Nucleotide-bd_a/b_plait_sf"/>
</dbReference>
<feature type="compositionally biased region" description="Gly residues" evidence="5">
    <location>
        <begin position="133"/>
        <end position="151"/>
    </location>
</feature>
<feature type="compositionally biased region" description="Polar residues" evidence="5">
    <location>
        <begin position="707"/>
        <end position="719"/>
    </location>
</feature>
<feature type="compositionally biased region" description="Low complexity" evidence="5">
    <location>
        <begin position="1103"/>
        <end position="1115"/>
    </location>
</feature>
<accession>A0A3P8SZV7</accession>
<dbReference type="InterPro" id="IPR032226">
    <property type="entry name" value="TNRC6_PABC-bd"/>
</dbReference>
<comment type="similarity">
    <text evidence="1">Belongs to the GW182 family.</text>
</comment>
<feature type="compositionally biased region" description="Low complexity" evidence="5">
    <location>
        <begin position="480"/>
        <end position="492"/>
    </location>
</feature>
<dbReference type="InterPro" id="IPR035979">
    <property type="entry name" value="RBD_domain_sf"/>
</dbReference>
<feature type="compositionally biased region" description="Polar residues" evidence="5">
    <location>
        <begin position="161"/>
        <end position="174"/>
    </location>
</feature>
<feature type="compositionally biased region" description="Gly residues" evidence="5">
    <location>
        <begin position="631"/>
        <end position="668"/>
    </location>
</feature>
<keyword evidence="3" id="KW-0694">RNA-binding</keyword>
<feature type="domain" description="TNRC6 PABC binding" evidence="6">
    <location>
        <begin position="1530"/>
        <end position="1803"/>
    </location>
</feature>
<feature type="compositionally biased region" description="Low complexity" evidence="5">
    <location>
        <begin position="1913"/>
        <end position="1934"/>
    </location>
</feature>
<feature type="region of interest" description="Disordered" evidence="5">
    <location>
        <begin position="1569"/>
        <end position="1790"/>
    </location>
</feature>
<feature type="compositionally biased region" description="Basic residues" evidence="5">
    <location>
        <begin position="1"/>
        <end position="11"/>
    </location>
</feature>
<feature type="compositionally biased region" description="Low complexity" evidence="5">
    <location>
        <begin position="1665"/>
        <end position="1677"/>
    </location>
</feature>
<dbReference type="GO" id="GO:0035195">
    <property type="term" value="P:miRNA-mediated post-transcriptional gene silencing"/>
    <property type="evidence" value="ECO:0007669"/>
    <property type="project" value="TreeGrafter"/>
</dbReference>
<evidence type="ECO:0000256" key="4">
    <source>
        <dbReference type="ARBA" id="ARBA00023158"/>
    </source>
</evidence>
<dbReference type="Gene3D" id="3.30.70.330">
    <property type="match status" value="1"/>
</dbReference>
<feature type="compositionally biased region" description="Polar residues" evidence="5">
    <location>
        <begin position="756"/>
        <end position="784"/>
    </location>
</feature>
<feature type="compositionally biased region" description="Basic and acidic residues" evidence="5">
    <location>
        <begin position="12"/>
        <end position="29"/>
    </location>
</feature>
<feature type="compositionally biased region" description="Pro residues" evidence="5">
    <location>
        <begin position="48"/>
        <end position="57"/>
    </location>
</feature>
<feature type="region of interest" description="Disordered" evidence="5">
    <location>
        <begin position="340"/>
        <end position="372"/>
    </location>
</feature>
<dbReference type="OMA" id="EDWPTII"/>
<reference evidence="7" key="3">
    <citation type="submission" date="2025-09" db="UniProtKB">
        <authorList>
            <consortium name="Ensembl"/>
        </authorList>
    </citation>
    <scope>IDENTIFICATION</scope>
</reference>
<feature type="compositionally biased region" description="Polar residues" evidence="5">
    <location>
        <begin position="1740"/>
        <end position="1750"/>
    </location>
</feature>
<dbReference type="GO" id="GO:0000932">
    <property type="term" value="C:P-body"/>
    <property type="evidence" value="ECO:0007669"/>
    <property type="project" value="TreeGrafter"/>
</dbReference>
<evidence type="ECO:0000256" key="1">
    <source>
        <dbReference type="ARBA" id="ARBA00007302"/>
    </source>
</evidence>
<feature type="compositionally biased region" description="Polar residues" evidence="5">
    <location>
        <begin position="795"/>
        <end position="809"/>
    </location>
</feature>
<dbReference type="InterPro" id="IPR052068">
    <property type="entry name" value="GW182_domain"/>
</dbReference>
<evidence type="ECO:0000259" key="6">
    <source>
        <dbReference type="Pfam" id="PF16608"/>
    </source>
</evidence>
<feature type="region of interest" description="Disordered" evidence="5">
    <location>
        <begin position="1895"/>
        <end position="1995"/>
    </location>
</feature>
<feature type="compositionally biased region" description="Polar residues" evidence="5">
    <location>
        <begin position="1137"/>
        <end position="1152"/>
    </location>
</feature>
<keyword evidence="2" id="KW-0810">Translation regulation</keyword>
<feature type="compositionally biased region" description="Polar residues" evidence="5">
    <location>
        <begin position="75"/>
        <end position="85"/>
    </location>
</feature>
<feature type="region of interest" description="Disordered" evidence="5">
    <location>
        <begin position="1472"/>
        <end position="1501"/>
    </location>
</feature>
<feature type="compositionally biased region" description="Polar residues" evidence="5">
    <location>
        <begin position="1074"/>
        <end position="1095"/>
    </location>
</feature>
<organism evidence="7 8">
    <name type="scientific">Amphiprion percula</name>
    <name type="common">Orange clownfish</name>
    <name type="synonym">Lutjanus percula</name>
    <dbReference type="NCBI Taxonomy" id="161767"/>
    <lineage>
        <taxon>Eukaryota</taxon>
        <taxon>Metazoa</taxon>
        <taxon>Chordata</taxon>
        <taxon>Craniata</taxon>
        <taxon>Vertebrata</taxon>
        <taxon>Euteleostomi</taxon>
        <taxon>Actinopterygii</taxon>
        <taxon>Neopterygii</taxon>
        <taxon>Teleostei</taxon>
        <taxon>Neoteleostei</taxon>
        <taxon>Acanthomorphata</taxon>
        <taxon>Ovalentaria</taxon>
        <taxon>Pomacentridae</taxon>
        <taxon>Amphiprion</taxon>
    </lineage>
</organism>